<dbReference type="Gramene" id="OMO69987">
    <property type="protein sequence ID" value="OMO69987"/>
    <property type="gene ID" value="CCACVL1_19167"/>
</dbReference>
<evidence type="ECO:0000313" key="3">
    <source>
        <dbReference type="Proteomes" id="UP000188268"/>
    </source>
</evidence>
<evidence type="ECO:0000313" key="2">
    <source>
        <dbReference type="EMBL" id="OMO69987.1"/>
    </source>
</evidence>
<feature type="compositionally biased region" description="Basic and acidic residues" evidence="1">
    <location>
        <begin position="8"/>
        <end position="21"/>
    </location>
</feature>
<organism evidence="2 3">
    <name type="scientific">Corchorus capsularis</name>
    <name type="common">Jute</name>
    <dbReference type="NCBI Taxonomy" id="210143"/>
    <lineage>
        <taxon>Eukaryota</taxon>
        <taxon>Viridiplantae</taxon>
        <taxon>Streptophyta</taxon>
        <taxon>Embryophyta</taxon>
        <taxon>Tracheophyta</taxon>
        <taxon>Spermatophyta</taxon>
        <taxon>Magnoliopsida</taxon>
        <taxon>eudicotyledons</taxon>
        <taxon>Gunneridae</taxon>
        <taxon>Pentapetalae</taxon>
        <taxon>rosids</taxon>
        <taxon>malvids</taxon>
        <taxon>Malvales</taxon>
        <taxon>Malvaceae</taxon>
        <taxon>Grewioideae</taxon>
        <taxon>Apeibeae</taxon>
        <taxon>Corchorus</taxon>
    </lineage>
</organism>
<reference evidence="2 3" key="1">
    <citation type="submission" date="2013-09" db="EMBL/GenBank/DDBJ databases">
        <title>Corchorus capsularis genome sequencing.</title>
        <authorList>
            <person name="Alam M."/>
            <person name="Haque M.S."/>
            <person name="Islam M.S."/>
            <person name="Emdad E.M."/>
            <person name="Islam M.M."/>
            <person name="Ahmed B."/>
            <person name="Halim A."/>
            <person name="Hossen Q.M.M."/>
            <person name="Hossain M.Z."/>
            <person name="Ahmed R."/>
            <person name="Khan M.M."/>
            <person name="Islam R."/>
            <person name="Rashid M.M."/>
            <person name="Khan S.A."/>
            <person name="Rahman M.S."/>
            <person name="Alam M."/>
        </authorList>
    </citation>
    <scope>NUCLEOTIDE SEQUENCE [LARGE SCALE GENOMIC DNA]</scope>
    <source>
        <strain evidence="3">cv. CVL-1</strain>
        <tissue evidence="2">Whole seedling</tissue>
    </source>
</reference>
<sequence>MAGITEITEWRGTEAGQKMEGKTGVLKKGCTD</sequence>
<evidence type="ECO:0000256" key="1">
    <source>
        <dbReference type="SAM" id="MobiDB-lite"/>
    </source>
</evidence>
<keyword evidence="3" id="KW-1185">Reference proteome</keyword>
<feature type="region of interest" description="Disordered" evidence="1">
    <location>
        <begin position="1"/>
        <end position="32"/>
    </location>
</feature>
<accession>A0A1R3HI13</accession>
<gene>
    <name evidence="2" type="ORF">CCACVL1_19167</name>
</gene>
<protein>
    <submittedName>
        <fullName evidence="2">Uncharacterized protein</fullName>
    </submittedName>
</protein>
<dbReference type="Proteomes" id="UP000188268">
    <property type="component" value="Unassembled WGS sequence"/>
</dbReference>
<proteinExistence type="predicted"/>
<name>A0A1R3HI13_COCAP</name>
<dbReference type="AlphaFoldDB" id="A0A1R3HI13"/>
<comment type="caution">
    <text evidence="2">The sequence shown here is derived from an EMBL/GenBank/DDBJ whole genome shotgun (WGS) entry which is preliminary data.</text>
</comment>
<dbReference type="EMBL" id="AWWV01011892">
    <property type="protein sequence ID" value="OMO69987.1"/>
    <property type="molecule type" value="Genomic_DNA"/>
</dbReference>